<sequence>MHIKEVGSLVRERRREVRLTQAQLASQTGISRATIAGLEAGSLAEIGFVKLQRICESVGLEMRAVQAHQGRPTLDELMALNRQEYEQSHAKKSRFRS</sequence>
<comment type="caution">
    <text evidence="2">The sequence shown here is derived from an EMBL/GenBank/DDBJ whole genome shotgun (WGS) entry which is preliminary data.</text>
</comment>
<reference evidence="3" key="1">
    <citation type="journal article" date="2019" name="Int. J. Syst. Evol. Microbiol.">
        <title>The Global Catalogue of Microorganisms (GCM) 10K type strain sequencing project: providing services to taxonomists for standard genome sequencing and annotation.</title>
        <authorList>
            <consortium name="The Broad Institute Genomics Platform"/>
            <consortium name="The Broad Institute Genome Sequencing Center for Infectious Disease"/>
            <person name="Wu L."/>
            <person name="Ma J."/>
        </authorList>
    </citation>
    <scope>NUCLEOTIDE SEQUENCE [LARGE SCALE GENOMIC DNA]</scope>
    <source>
        <strain evidence="3">CGMCC 1.19029</strain>
    </source>
</reference>
<dbReference type="Pfam" id="PF01381">
    <property type="entry name" value="HTH_3"/>
    <property type="match status" value="1"/>
</dbReference>
<dbReference type="PROSITE" id="PS50943">
    <property type="entry name" value="HTH_CROC1"/>
    <property type="match status" value="1"/>
</dbReference>
<evidence type="ECO:0000313" key="3">
    <source>
        <dbReference type="Proteomes" id="UP001595756"/>
    </source>
</evidence>
<dbReference type="InterPro" id="IPR010982">
    <property type="entry name" value="Lambda_DNA-bd_dom_sf"/>
</dbReference>
<gene>
    <name evidence="2" type="ORF">ACFO0J_11295</name>
</gene>
<protein>
    <submittedName>
        <fullName evidence="2">Helix-turn-helix domain-containing protein</fullName>
    </submittedName>
</protein>
<evidence type="ECO:0000259" key="1">
    <source>
        <dbReference type="PROSITE" id="PS50943"/>
    </source>
</evidence>
<keyword evidence="3" id="KW-1185">Reference proteome</keyword>
<dbReference type="Gene3D" id="1.10.260.40">
    <property type="entry name" value="lambda repressor-like DNA-binding domains"/>
    <property type="match status" value="1"/>
</dbReference>
<dbReference type="SUPFAM" id="SSF47413">
    <property type="entry name" value="lambda repressor-like DNA-binding domains"/>
    <property type="match status" value="1"/>
</dbReference>
<feature type="domain" description="HTH cro/C1-type" evidence="1">
    <location>
        <begin position="10"/>
        <end position="65"/>
    </location>
</feature>
<dbReference type="RefSeq" id="WP_376813182.1">
    <property type="nucleotide sequence ID" value="NZ_JBHSDY010000006.1"/>
</dbReference>
<dbReference type="InterPro" id="IPR001387">
    <property type="entry name" value="Cro/C1-type_HTH"/>
</dbReference>
<dbReference type="CDD" id="cd00093">
    <property type="entry name" value="HTH_XRE"/>
    <property type="match status" value="1"/>
</dbReference>
<dbReference type="SMART" id="SM00530">
    <property type="entry name" value="HTH_XRE"/>
    <property type="match status" value="1"/>
</dbReference>
<name>A0ABV8RZM7_9BURK</name>
<proteinExistence type="predicted"/>
<evidence type="ECO:0000313" key="2">
    <source>
        <dbReference type="EMBL" id="MFC4298628.1"/>
    </source>
</evidence>
<dbReference type="Proteomes" id="UP001595756">
    <property type="component" value="Unassembled WGS sequence"/>
</dbReference>
<dbReference type="EMBL" id="JBHSDY010000006">
    <property type="protein sequence ID" value="MFC4298628.1"/>
    <property type="molecule type" value="Genomic_DNA"/>
</dbReference>
<organism evidence="2 3">
    <name type="scientific">Castellaniella hirudinis</name>
    <dbReference type="NCBI Taxonomy" id="1144617"/>
    <lineage>
        <taxon>Bacteria</taxon>
        <taxon>Pseudomonadati</taxon>
        <taxon>Pseudomonadota</taxon>
        <taxon>Betaproteobacteria</taxon>
        <taxon>Burkholderiales</taxon>
        <taxon>Alcaligenaceae</taxon>
        <taxon>Castellaniella</taxon>
    </lineage>
</organism>
<accession>A0ABV8RZM7</accession>